<feature type="transmembrane region" description="Helical" evidence="1">
    <location>
        <begin position="122"/>
        <end position="143"/>
    </location>
</feature>
<evidence type="ECO:0000313" key="3">
    <source>
        <dbReference type="EMBL" id="MBG6138924.1"/>
    </source>
</evidence>
<accession>A0A8J7GH35</accession>
<keyword evidence="4" id="KW-1185">Reference proteome</keyword>
<dbReference type="Proteomes" id="UP000622552">
    <property type="component" value="Unassembled WGS sequence"/>
</dbReference>
<gene>
    <name evidence="3" type="ORF">IW245_005118</name>
</gene>
<comment type="caution">
    <text evidence="3">The sequence shown here is derived from an EMBL/GenBank/DDBJ whole genome shotgun (WGS) entry which is preliminary data.</text>
</comment>
<name>A0A8J7GH35_9ACTN</name>
<feature type="transmembrane region" description="Helical" evidence="1">
    <location>
        <begin position="41"/>
        <end position="66"/>
    </location>
</feature>
<evidence type="ECO:0000259" key="2">
    <source>
        <dbReference type="Pfam" id="PF14219"/>
    </source>
</evidence>
<organism evidence="3 4">
    <name type="scientific">Longispora fulva</name>
    <dbReference type="NCBI Taxonomy" id="619741"/>
    <lineage>
        <taxon>Bacteria</taxon>
        <taxon>Bacillati</taxon>
        <taxon>Actinomycetota</taxon>
        <taxon>Actinomycetes</taxon>
        <taxon>Micromonosporales</taxon>
        <taxon>Micromonosporaceae</taxon>
        <taxon>Longispora</taxon>
    </lineage>
</organism>
<evidence type="ECO:0000313" key="4">
    <source>
        <dbReference type="Proteomes" id="UP000622552"/>
    </source>
</evidence>
<dbReference type="RefSeq" id="WP_197005631.1">
    <property type="nucleotide sequence ID" value="NZ_BONS01000010.1"/>
</dbReference>
<sequence>MHCPSCNAALSETDPACRTCGLPAGLVAQPRPLLSLTGPAIGSYVAVAVSLVGLLIATLSPLLEIAVVRSDAEFNYGVLVELAGYLLLILGLVAGVVFMVIWTYRARKNTDLIPDAWPQQPVWMSVGGWFIPLAQYVLVPMALKDIALNSEPAPESGRTKVSGSLITWWWLTFFAFNCVSRLGNANDGEIDTEFYTPYSTGESFDVDKVTGLLGSKVALGLPGLVALTAAGVLAVIVIRGITAAQVSRQPRIW</sequence>
<dbReference type="AlphaFoldDB" id="A0A8J7GH35"/>
<dbReference type="InterPro" id="IPR025565">
    <property type="entry name" value="DUF4328"/>
</dbReference>
<keyword evidence="1" id="KW-1133">Transmembrane helix</keyword>
<reference evidence="3" key="1">
    <citation type="submission" date="2020-11" db="EMBL/GenBank/DDBJ databases">
        <title>Sequencing the genomes of 1000 actinobacteria strains.</title>
        <authorList>
            <person name="Klenk H.-P."/>
        </authorList>
    </citation>
    <scope>NUCLEOTIDE SEQUENCE</scope>
    <source>
        <strain evidence="3">DSM 45356</strain>
    </source>
</reference>
<proteinExistence type="predicted"/>
<keyword evidence="1" id="KW-0812">Transmembrane</keyword>
<dbReference type="Pfam" id="PF14219">
    <property type="entry name" value="DUF4328"/>
    <property type="match status" value="1"/>
</dbReference>
<feature type="transmembrane region" description="Helical" evidence="1">
    <location>
        <begin position="78"/>
        <end position="102"/>
    </location>
</feature>
<keyword evidence="1" id="KW-0472">Membrane</keyword>
<dbReference type="EMBL" id="JADOUF010000001">
    <property type="protein sequence ID" value="MBG6138924.1"/>
    <property type="molecule type" value="Genomic_DNA"/>
</dbReference>
<protein>
    <recommendedName>
        <fullName evidence="2">DUF4328 domain-containing protein</fullName>
    </recommendedName>
</protein>
<feature type="transmembrane region" description="Helical" evidence="1">
    <location>
        <begin position="217"/>
        <end position="241"/>
    </location>
</feature>
<feature type="domain" description="DUF4328" evidence="2">
    <location>
        <begin position="78"/>
        <end position="242"/>
    </location>
</feature>
<evidence type="ECO:0000256" key="1">
    <source>
        <dbReference type="SAM" id="Phobius"/>
    </source>
</evidence>